<dbReference type="InterPro" id="IPR043746">
    <property type="entry name" value="DUF5691"/>
</dbReference>
<evidence type="ECO:0000313" key="1">
    <source>
        <dbReference type="EMBL" id="GAA3228459.1"/>
    </source>
</evidence>
<gene>
    <name evidence="1" type="ORF">GCM10010468_57820</name>
</gene>
<organism evidence="1 2">
    <name type="scientific">Actinocorallia longicatena</name>
    <dbReference type="NCBI Taxonomy" id="111803"/>
    <lineage>
        <taxon>Bacteria</taxon>
        <taxon>Bacillati</taxon>
        <taxon>Actinomycetota</taxon>
        <taxon>Actinomycetes</taxon>
        <taxon>Streptosporangiales</taxon>
        <taxon>Thermomonosporaceae</taxon>
        <taxon>Actinocorallia</taxon>
    </lineage>
</organism>
<accession>A0ABP6QGZ7</accession>
<keyword evidence="2" id="KW-1185">Reference proteome</keyword>
<evidence type="ECO:0000313" key="2">
    <source>
        <dbReference type="Proteomes" id="UP001501237"/>
    </source>
</evidence>
<name>A0ABP6QGZ7_9ACTN</name>
<sequence>MGAVSVWAEHVTVALLGTRRRGVPDLQEALLPEADAAARLLDHAGLLAVQRRAGMKPGAAEAVAPAPAEEAPAVPGPAALRLEMILGGERGRMLPEWLGAAARGGYRVPARNLPELLDKGRSDRAIRPYIARAAGRRGAWLALQNPDWAYLLTESGASAEGVADWESGTRGQRVAALTALRRADPGAARARLLETWTTEAAPDRAAFLATFEHSLSAEDEEFLERCLDDRGKDVRQNAADLLARLPGSEYARRMAGRARGLLSLGRRTVRSRSEPWITVVLPADHDDAMARDGIPFHPAGSFAPSAGRVGARAAWLREILARAPLATWTETFGLPPGGIVALPVTGDLARDLHLGWARAALLQRDVAWARALLSGGIVVEETDLLGDLLRILPADERESVAADLIRWNDRQPDLLGVLSRIPGPWEGRLADAVLSALAAVLEGPGASRHLAQLCRLADERLTPAAAPRLTELAARHDTWPLSELAATLRFRHEMLLELAAPAADREDT</sequence>
<reference evidence="2" key="1">
    <citation type="journal article" date="2019" name="Int. J. Syst. Evol. Microbiol.">
        <title>The Global Catalogue of Microorganisms (GCM) 10K type strain sequencing project: providing services to taxonomists for standard genome sequencing and annotation.</title>
        <authorList>
            <consortium name="The Broad Institute Genomics Platform"/>
            <consortium name="The Broad Institute Genome Sequencing Center for Infectious Disease"/>
            <person name="Wu L."/>
            <person name="Ma J."/>
        </authorList>
    </citation>
    <scope>NUCLEOTIDE SEQUENCE [LARGE SCALE GENOMIC DNA]</scope>
    <source>
        <strain evidence="2">JCM 9377</strain>
    </source>
</reference>
<protein>
    <submittedName>
        <fullName evidence="1">DUF5691 domain-containing protein</fullName>
    </submittedName>
</protein>
<comment type="caution">
    <text evidence="1">The sequence shown here is derived from an EMBL/GenBank/DDBJ whole genome shotgun (WGS) entry which is preliminary data.</text>
</comment>
<proteinExistence type="predicted"/>
<dbReference type="EMBL" id="BAAAUV010000018">
    <property type="protein sequence ID" value="GAA3228459.1"/>
    <property type="molecule type" value="Genomic_DNA"/>
</dbReference>
<dbReference type="Proteomes" id="UP001501237">
    <property type="component" value="Unassembled WGS sequence"/>
</dbReference>
<dbReference type="Pfam" id="PF18944">
    <property type="entry name" value="DUF5691"/>
    <property type="match status" value="1"/>
</dbReference>